<reference evidence="2" key="1">
    <citation type="submission" date="2023-03" db="EMBL/GenBank/DDBJ databases">
        <authorList>
            <person name="Julca I."/>
        </authorList>
    </citation>
    <scope>NUCLEOTIDE SEQUENCE</scope>
</reference>
<feature type="signal peptide" evidence="1">
    <location>
        <begin position="1"/>
        <end position="22"/>
    </location>
</feature>
<keyword evidence="3" id="KW-1185">Reference proteome</keyword>
<evidence type="ECO:0000256" key="1">
    <source>
        <dbReference type="SAM" id="SignalP"/>
    </source>
</evidence>
<name>A0AAV1D7C7_OLDCO</name>
<organism evidence="2 3">
    <name type="scientific">Oldenlandia corymbosa var. corymbosa</name>
    <dbReference type="NCBI Taxonomy" id="529605"/>
    <lineage>
        <taxon>Eukaryota</taxon>
        <taxon>Viridiplantae</taxon>
        <taxon>Streptophyta</taxon>
        <taxon>Embryophyta</taxon>
        <taxon>Tracheophyta</taxon>
        <taxon>Spermatophyta</taxon>
        <taxon>Magnoliopsida</taxon>
        <taxon>eudicotyledons</taxon>
        <taxon>Gunneridae</taxon>
        <taxon>Pentapetalae</taxon>
        <taxon>asterids</taxon>
        <taxon>lamiids</taxon>
        <taxon>Gentianales</taxon>
        <taxon>Rubiaceae</taxon>
        <taxon>Rubioideae</taxon>
        <taxon>Spermacoceae</taxon>
        <taxon>Hedyotis-Oldenlandia complex</taxon>
        <taxon>Oldenlandia</taxon>
    </lineage>
</organism>
<gene>
    <name evidence="2" type="ORF">OLC1_LOCUS12668</name>
</gene>
<accession>A0AAV1D7C7</accession>
<dbReference type="EMBL" id="OX459121">
    <property type="protein sequence ID" value="CAI9103523.1"/>
    <property type="molecule type" value="Genomic_DNA"/>
</dbReference>
<protein>
    <submittedName>
        <fullName evidence="2">OLC1v1002022C1</fullName>
    </submittedName>
</protein>
<keyword evidence="1" id="KW-0732">Signal</keyword>
<sequence length="114" mass="12204">MAAAKTSNQMIVLFSLCMVLAALNSCICLHQEDIDPSLQIIHAKIHNLHRNGAVSGHNNPGGLGTSSVKVHGGIDKINVRRMLQIRDCPFCPGCGCPPVDDCKNCCAYVGCQLM</sequence>
<dbReference type="Proteomes" id="UP001161247">
    <property type="component" value="Chromosome 4"/>
</dbReference>
<proteinExistence type="predicted"/>
<dbReference type="AlphaFoldDB" id="A0AAV1D7C7"/>
<evidence type="ECO:0000313" key="2">
    <source>
        <dbReference type="EMBL" id="CAI9103523.1"/>
    </source>
</evidence>
<evidence type="ECO:0000313" key="3">
    <source>
        <dbReference type="Proteomes" id="UP001161247"/>
    </source>
</evidence>
<feature type="chain" id="PRO_5043326028" evidence="1">
    <location>
        <begin position="23"/>
        <end position="114"/>
    </location>
</feature>